<dbReference type="InterPro" id="IPR001279">
    <property type="entry name" value="Metallo-B-lactamas"/>
</dbReference>
<dbReference type="SMART" id="SM00849">
    <property type="entry name" value="Lactamase_B"/>
    <property type="match status" value="1"/>
</dbReference>
<evidence type="ECO:0000313" key="3">
    <source>
        <dbReference type="Proteomes" id="UP000481030"/>
    </source>
</evidence>
<organism evidence="2 3">
    <name type="scientific">Cytobacillus depressus</name>
    <dbReference type="NCBI Taxonomy" id="1602942"/>
    <lineage>
        <taxon>Bacteria</taxon>
        <taxon>Bacillati</taxon>
        <taxon>Bacillota</taxon>
        <taxon>Bacilli</taxon>
        <taxon>Bacillales</taxon>
        <taxon>Bacillaceae</taxon>
        <taxon>Cytobacillus</taxon>
    </lineage>
</organism>
<name>A0A6L3V5H8_9BACI</name>
<gene>
    <name evidence="2" type="ORF">F7731_20135</name>
</gene>
<dbReference type="PANTHER" id="PTHR23131">
    <property type="entry name" value="ENDORIBONUCLEASE LACTB2"/>
    <property type="match status" value="1"/>
</dbReference>
<dbReference type="Pfam" id="PF00753">
    <property type="entry name" value="Lactamase_B"/>
    <property type="match status" value="1"/>
</dbReference>
<dbReference type="PANTHER" id="PTHR23131:SF4">
    <property type="entry name" value="METALLO-BETA-LACTAMASE SUPERFAMILY POTEIN"/>
    <property type="match status" value="1"/>
</dbReference>
<dbReference type="AlphaFoldDB" id="A0A6L3V5H8"/>
<proteinExistence type="predicted"/>
<dbReference type="InterPro" id="IPR036866">
    <property type="entry name" value="RibonucZ/Hydroxyglut_hydro"/>
</dbReference>
<sequence>MFTFREHNYEVFPIMVTNHSALKSINFFLFKKEDSLTLIDAGFDTEECWEALQNTLGKNNLTLKDLTQIILTHHHIDHVGLVNRIISEHPIPVYAHSASIPRLKRDDDFLNMRVEFFSNLYNEMDCGEAGVRQVDYLKQALQKNRSNKIECDLKEITDNRWMNFDVIHIPGHAPDQIALYARDCGWLFAGDLLLEHISSNALVEPDQFGHRMFTLNDHIHSLKRCLALQSKLVFPGHGNLIEEPHQLINKRLEGIERKSNKIASLIESGISTGNDLAQTYYKDIYKQQFSLVMSEIIGQLDYLEGKGRIKKELVNGVWGYSIA</sequence>
<dbReference type="InterPro" id="IPR050662">
    <property type="entry name" value="Sec-metab_biosynth-thioest"/>
</dbReference>
<protein>
    <submittedName>
        <fullName evidence="2">MBL fold metallo-hydrolase</fullName>
    </submittedName>
</protein>
<feature type="domain" description="Metallo-beta-lactamase" evidence="1">
    <location>
        <begin position="24"/>
        <end position="237"/>
    </location>
</feature>
<evidence type="ECO:0000313" key="2">
    <source>
        <dbReference type="EMBL" id="KAB2330484.1"/>
    </source>
</evidence>
<dbReference type="RefSeq" id="WP_151536583.1">
    <property type="nucleotide sequence ID" value="NZ_WBOS01000014.1"/>
</dbReference>
<accession>A0A6L3V5H8</accession>
<dbReference type="OrthoDB" id="9761531at2"/>
<dbReference type="Gene3D" id="3.60.15.10">
    <property type="entry name" value="Ribonuclease Z/Hydroxyacylglutathione hydrolase-like"/>
    <property type="match status" value="1"/>
</dbReference>
<reference evidence="2 3" key="1">
    <citation type="journal article" date="2016" name="Antonie Van Leeuwenhoek">
        <title>Bacillus depressus sp. nov., isolated from soil of a sunflower field.</title>
        <authorList>
            <person name="Wei X."/>
            <person name="Xin D."/>
            <person name="Xin Y."/>
            <person name="Zhang H."/>
            <person name="Wang T."/>
            <person name="Zhang J."/>
        </authorList>
    </citation>
    <scope>NUCLEOTIDE SEQUENCE [LARGE SCALE GENOMIC DNA]</scope>
    <source>
        <strain evidence="2 3">BZ1</strain>
    </source>
</reference>
<evidence type="ECO:0000259" key="1">
    <source>
        <dbReference type="SMART" id="SM00849"/>
    </source>
</evidence>
<dbReference type="GO" id="GO:0016787">
    <property type="term" value="F:hydrolase activity"/>
    <property type="evidence" value="ECO:0007669"/>
    <property type="project" value="UniProtKB-KW"/>
</dbReference>
<dbReference type="EMBL" id="WBOS01000014">
    <property type="protein sequence ID" value="KAB2330484.1"/>
    <property type="molecule type" value="Genomic_DNA"/>
</dbReference>
<comment type="caution">
    <text evidence="2">The sequence shown here is derived from an EMBL/GenBank/DDBJ whole genome shotgun (WGS) entry which is preliminary data.</text>
</comment>
<dbReference type="Proteomes" id="UP000481030">
    <property type="component" value="Unassembled WGS sequence"/>
</dbReference>
<keyword evidence="2" id="KW-0378">Hydrolase</keyword>
<dbReference type="SUPFAM" id="SSF56281">
    <property type="entry name" value="Metallo-hydrolase/oxidoreductase"/>
    <property type="match status" value="1"/>
</dbReference>
<keyword evidence="3" id="KW-1185">Reference proteome</keyword>